<proteinExistence type="predicted"/>
<keyword evidence="1" id="KW-0414">Isoprene biosynthesis</keyword>
<dbReference type="PANTHER" id="PTHR34075">
    <property type="entry name" value="BLR3430 PROTEIN"/>
    <property type="match status" value="1"/>
</dbReference>
<accession>A0A1M5V4I3</accession>
<dbReference type="EMBL" id="FQWV01000015">
    <property type="protein sequence ID" value="SHH70096.1"/>
    <property type="molecule type" value="Genomic_DNA"/>
</dbReference>
<dbReference type="SUPFAM" id="SSF50249">
    <property type="entry name" value="Nucleic acid-binding proteins"/>
    <property type="match status" value="1"/>
</dbReference>
<keyword evidence="4" id="KW-1185">Reference proteome</keyword>
<dbReference type="RefSeq" id="WP_234972430.1">
    <property type="nucleotide sequence ID" value="NZ_FQWV01000015.1"/>
</dbReference>
<dbReference type="AlphaFoldDB" id="A0A1M5V4I3"/>
<dbReference type="Proteomes" id="UP000184357">
    <property type="component" value="Unassembled WGS sequence"/>
</dbReference>
<evidence type="ECO:0000259" key="2">
    <source>
        <dbReference type="Pfam" id="PF12172"/>
    </source>
</evidence>
<reference evidence="3 4" key="1">
    <citation type="submission" date="2016-11" db="EMBL/GenBank/DDBJ databases">
        <authorList>
            <person name="Jaros S."/>
            <person name="Januszkiewicz K."/>
            <person name="Wedrychowicz H."/>
        </authorList>
    </citation>
    <scope>NUCLEOTIDE SEQUENCE [LARGE SCALE GENOMIC DNA]</scope>
    <source>
        <strain evidence="3 4">DSM 9297</strain>
    </source>
</reference>
<dbReference type="InterPro" id="IPR022002">
    <property type="entry name" value="ChsH2_Znr"/>
</dbReference>
<gene>
    <name evidence="3" type="ORF">SAMN05443636_3236</name>
</gene>
<dbReference type="InterPro" id="IPR052513">
    <property type="entry name" value="Thioester_dehydratase-like"/>
</dbReference>
<organism evidence="3 4">
    <name type="scientific">Halobaculum gomorrense</name>
    <dbReference type="NCBI Taxonomy" id="43928"/>
    <lineage>
        <taxon>Archaea</taxon>
        <taxon>Methanobacteriati</taxon>
        <taxon>Methanobacteriota</taxon>
        <taxon>Stenosarchaea group</taxon>
        <taxon>Halobacteria</taxon>
        <taxon>Halobacteriales</taxon>
        <taxon>Haloferacaceae</taxon>
        <taxon>Halobaculum</taxon>
    </lineage>
</organism>
<name>A0A1M5V4I3_9EURY</name>
<feature type="domain" description="ChsH2 rubredoxin-like zinc ribbon" evidence="2">
    <location>
        <begin position="368"/>
        <end position="399"/>
    </location>
</feature>
<dbReference type="GO" id="GO:0008299">
    <property type="term" value="P:isoprenoid biosynthetic process"/>
    <property type="evidence" value="ECO:0007669"/>
    <property type="project" value="UniProtKB-KW"/>
</dbReference>
<dbReference type="Pfam" id="PF12172">
    <property type="entry name" value="zf-ChsH2"/>
    <property type="match status" value="1"/>
</dbReference>
<dbReference type="STRING" id="43928.SAMN05443636_3236"/>
<dbReference type="GO" id="GO:0016746">
    <property type="term" value="F:acyltransferase activity"/>
    <property type="evidence" value="ECO:0007669"/>
    <property type="project" value="InterPro"/>
</dbReference>
<sequence>MSAPEPGPGHADDRNDADARILGAGTYAPAARLPREAVVEAWGRSRARGIDAVAVPAPDEDVLTMGVAAAERALAAAGIDATDLAGLAFGTTTPPLAEEDLLPRLGAALGAPADARTHYAGRSTRAGTRALRAARDASAFPALVVAADAPRAPPNSAEGHGAGAGAVAVVLGPVSGTGAALVGDAEVSADYPGTRFRRAGGDDGGVERLGVTAYDRTAFTRPIVAAVGVLGDDADAFDPASAAALAVTAPDGDLPAHAARAIGIAPEAVSTPVNALGDVGAAAPLLGLAAALHDGVARTLVVGWGSGAGADALLVDGVAPVEGQVGDGVGDARELSYTAALRRRGEIASDDPPAGGGAAVSAPTWRRSIPARYRLRAGRCPACDALVFPPEGACPDCRALVDYESVRLPPAGVVETVTGVSPGGAPPEFARQAERGGDYAVAIVRFEREGARVSAPMQVADADPDSVASGDLVRAVFRRIYVQEGVIRYGRKALPAAEDGDR</sequence>
<dbReference type="PANTHER" id="PTHR34075:SF5">
    <property type="entry name" value="BLR3430 PROTEIN"/>
    <property type="match status" value="1"/>
</dbReference>
<dbReference type="InterPro" id="IPR016039">
    <property type="entry name" value="Thiolase-like"/>
</dbReference>
<dbReference type="Gene3D" id="3.40.47.10">
    <property type="match status" value="1"/>
</dbReference>
<evidence type="ECO:0000256" key="1">
    <source>
        <dbReference type="ARBA" id="ARBA00023229"/>
    </source>
</evidence>
<dbReference type="SUPFAM" id="SSF53901">
    <property type="entry name" value="Thiolase-like"/>
    <property type="match status" value="1"/>
</dbReference>
<evidence type="ECO:0000313" key="4">
    <source>
        <dbReference type="Proteomes" id="UP000184357"/>
    </source>
</evidence>
<evidence type="ECO:0000313" key="3">
    <source>
        <dbReference type="EMBL" id="SHH70096.1"/>
    </source>
</evidence>
<protein>
    <submittedName>
        <fullName evidence="3">Hydroxymethylglutaryl-CoA synthase</fullName>
    </submittedName>
</protein>
<dbReference type="InterPro" id="IPR012340">
    <property type="entry name" value="NA-bd_OB-fold"/>
</dbReference>